<reference evidence="1" key="1">
    <citation type="submission" date="2020-09" db="EMBL/GenBank/DDBJ databases">
        <title>Genome-Enabled Discovery of Anthraquinone Biosynthesis in Senna tora.</title>
        <authorList>
            <person name="Kang S.-H."/>
            <person name="Pandey R.P."/>
            <person name="Lee C.-M."/>
            <person name="Sim J.-S."/>
            <person name="Jeong J.-T."/>
            <person name="Choi B.-S."/>
            <person name="Jung M."/>
            <person name="Ginzburg D."/>
            <person name="Zhao K."/>
            <person name="Won S.Y."/>
            <person name="Oh T.-J."/>
            <person name="Yu Y."/>
            <person name="Kim N.-H."/>
            <person name="Lee O.R."/>
            <person name="Lee T.-H."/>
            <person name="Bashyal P."/>
            <person name="Kim T.-S."/>
            <person name="Lee W.-H."/>
            <person name="Kawkins C."/>
            <person name="Kim C.-K."/>
            <person name="Kim J.S."/>
            <person name="Ahn B.O."/>
            <person name="Rhee S.Y."/>
            <person name="Sohng J.K."/>
        </authorList>
    </citation>
    <scope>NUCLEOTIDE SEQUENCE</scope>
    <source>
        <tissue evidence="1">Leaf</tissue>
    </source>
</reference>
<dbReference type="AlphaFoldDB" id="A0A835CG82"/>
<proteinExistence type="predicted"/>
<name>A0A835CG82_9FABA</name>
<sequence>MRGRRSTKERELDGKALTVDIETSISSNPTLKPQPLKSFTTRQNLAIPNFISTSHLLSK</sequence>
<evidence type="ECO:0000313" key="2">
    <source>
        <dbReference type="Proteomes" id="UP000634136"/>
    </source>
</evidence>
<dbReference type="Proteomes" id="UP000634136">
    <property type="component" value="Unassembled WGS sequence"/>
</dbReference>
<gene>
    <name evidence="1" type="ORF">G2W53_003347</name>
</gene>
<comment type="caution">
    <text evidence="1">The sequence shown here is derived from an EMBL/GenBank/DDBJ whole genome shotgun (WGS) entry which is preliminary data.</text>
</comment>
<protein>
    <submittedName>
        <fullName evidence="1">Uncharacterized protein</fullName>
    </submittedName>
</protein>
<dbReference type="EMBL" id="JAAIUW010000002">
    <property type="protein sequence ID" value="KAF7841049.1"/>
    <property type="molecule type" value="Genomic_DNA"/>
</dbReference>
<accession>A0A835CG82</accession>
<evidence type="ECO:0000313" key="1">
    <source>
        <dbReference type="EMBL" id="KAF7841049.1"/>
    </source>
</evidence>
<keyword evidence="2" id="KW-1185">Reference proteome</keyword>
<organism evidence="1 2">
    <name type="scientific">Senna tora</name>
    <dbReference type="NCBI Taxonomy" id="362788"/>
    <lineage>
        <taxon>Eukaryota</taxon>
        <taxon>Viridiplantae</taxon>
        <taxon>Streptophyta</taxon>
        <taxon>Embryophyta</taxon>
        <taxon>Tracheophyta</taxon>
        <taxon>Spermatophyta</taxon>
        <taxon>Magnoliopsida</taxon>
        <taxon>eudicotyledons</taxon>
        <taxon>Gunneridae</taxon>
        <taxon>Pentapetalae</taxon>
        <taxon>rosids</taxon>
        <taxon>fabids</taxon>
        <taxon>Fabales</taxon>
        <taxon>Fabaceae</taxon>
        <taxon>Caesalpinioideae</taxon>
        <taxon>Cassia clade</taxon>
        <taxon>Senna</taxon>
    </lineage>
</organism>